<dbReference type="Pfam" id="PF18480">
    <property type="entry name" value="DUF5615"/>
    <property type="match status" value="1"/>
</dbReference>
<organism evidence="2">
    <name type="scientific">uncultured Desulfobacterium sp</name>
    <dbReference type="NCBI Taxonomy" id="201089"/>
    <lineage>
        <taxon>Bacteria</taxon>
        <taxon>Pseudomonadati</taxon>
        <taxon>Thermodesulfobacteriota</taxon>
        <taxon>Desulfobacteria</taxon>
        <taxon>Desulfobacterales</taxon>
        <taxon>Desulfobacteriaceae</taxon>
        <taxon>Desulfobacterium</taxon>
        <taxon>environmental samples</taxon>
    </lineage>
</organism>
<dbReference type="AlphaFoldDB" id="E1YJG7"/>
<name>E1YJG7_9BACT</name>
<protein>
    <recommendedName>
        <fullName evidence="1">DUF5615 domain-containing protein</fullName>
    </recommendedName>
</protein>
<sequence>MSRILLYQGLPRTAADILRDKGWDILHTGDIGLSRASDQEILAYARLEKRVIITLDADFHALLAVQNAKSPSVIRIRYEGLKGTELANLIETIWLKIHTQLESGAMATVTRTSIRIRKIPIIDTDAL</sequence>
<accession>E1YJG7</accession>
<proteinExistence type="predicted"/>
<gene>
    <name evidence="2" type="ORF">N47_E49330</name>
</gene>
<dbReference type="EMBL" id="FR695877">
    <property type="protein sequence ID" value="CBX31421.1"/>
    <property type="molecule type" value="Genomic_DNA"/>
</dbReference>
<dbReference type="InterPro" id="IPR041049">
    <property type="entry name" value="DUF5615"/>
</dbReference>
<evidence type="ECO:0000259" key="1">
    <source>
        <dbReference type="Pfam" id="PF18480"/>
    </source>
</evidence>
<evidence type="ECO:0000313" key="2">
    <source>
        <dbReference type="EMBL" id="CBX31421.1"/>
    </source>
</evidence>
<reference evidence="2" key="1">
    <citation type="journal article" date="2011" name="Environ. Microbiol.">
        <title>Genomic insights into the metabolic potential of the polycyclic aromatic hydrocarbon degrading sulfate-reducing Deltaproteobacterium N47.</title>
        <authorList>
            <person name="Bergmann F."/>
            <person name="Selesi D."/>
            <person name="Weinmaier T."/>
            <person name="Tischler P."/>
            <person name="Rattei T."/>
            <person name="Meckenstock R.U."/>
        </authorList>
    </citation>
    <scope>NUCLEOTIDE SEQUENCE</scope>
</reference>
<feature type="domain" description="DUF5615" evidence="1">
    <location>
        <begin position="3"/>
        <end position="111"/>
    </location>
</feature>